<dbReference type="GO" id="GO:0048270">
    <property type="term" value="F:methionine adenosyltransferase regulator activity"/>
    <property type="evidence" value="ECO:0007669"/>
    <property type="project" value="TreeGrafter"/>
</dbReference>
<comment type="subunit">
    <text evidence="7 8">Heterotrimer; composed of a catalytic MAT2A homodimer that binds one regulatory MAT2B chain. Heterohexamer; composed of a central, catalytic MAT2A homotetramer flanked on either side by a regulatory MAT2B chain. NADP binding increases the affinity for MAT2A.</text>
</comment>
<evidence type="ECO:0000256" key="1">
    <source>
        <dbReference type="ARBA" id="ARBA00005224"/>
    </source>
</evidence>
<comment type="pathway">
    <text evidence="1 8">Amino-acid biosynthesis; S-adenosyl-L-methionine biosynthesis; S-adenosyl-L-methionine from L-methionine: step 1/1.</text>
</comment>
<dbReference type="Pfam" id="PF04321">
    <property type="entry name" value="RmlD_sub_bind"/>
    <property type="match status" value="1"/>
</dbReference>
<dbReference type="Proteomes" id="UP001460270">
    <property type="component" value="Unassembled WGS sequence"/>
</dbReference>
<keyword evidence="12" id="KW-1185">Reference proteome</keyword>
<accession>A0AAW0MKQ1</accession>
<sequence length="353" mass="38462">MALHTHSHGACAEAEQEAPPAAAAAALFHSGPDFSSVSAPCSSAAEPHNAPDSNPRPAGLPWSEMPGFHSGSLSISGSFSPSDVILYVTRACCRKRTVFMKRFSSEMKVRLGLGPVVDEESEGAGPGAGGRVLVTGATGLLGRSLCRQLRDDGWIVIATGFSRARPTMLCCDLTNEEQVHHVIAQHKPEIIVHCAAERRPDVVERSSDSALNLNVQATALLAKEAASSGAFFIYISTDYVFDGRNPPYGEDDAPNPLNLYGRSKMEGERETQRYCPDSVILRVPILFGEVEQVSESAVTTLWTQILDQTQTCSLDHLQQRFPTDVRDVSRVCNRICSRRRQDPSLRGVFHFLR</sequence>
<organism evidence="11 12">
    <name type="scientific">Mugilogobius chulae</name>
    <name type="common">yellowstripe goby</name>
    <dbReference type="NCBI Taxonomy" id="88201"/>
    <lineage>
        <taxon>Eukaryota</taxon>
        <taxon>Metazoa</taxon>
        <taxon>Chordata</taxon>
        <taxon>Craniata</taxon>
        <taxon>Vertebrata</taxon>
        <taxon>Euteleostomi</taxon>
        <taxon>Actinopterygii</taxon>
        <taxon>Neopterygii</taxon>
        <taxon>Teleostei</taxon>
        <taxon>Neoteleostei</taxon>
        <taxon>Acanthomorphata</taxon>
        <taxon>Gobiaria</taxon>
        <taxon>Gobiiformes</taxon>
        <taxon>Gobioidei</taxon>
        <taxon>Gobiidae</taxon>
        <taxon>Gobionellinae</taxon>
        <taxon>Mugilogobius</taxon>
    </lineage>
</organism>
<evidence type="ECO:0000256" key="4">
    <source>
        <dbReference type="ARBA" id="ARBA00022563"/>
    </source>
</evidence>
<evidence type="ECO:0000256" key="3">
    <source>
        <dbReference type="ARBA" id="ARBA00021596"/>
    </source>
</evidence>
<keyword evidence="4 8" id="KW-0554">One-carbon metabolism</keyword>
<dbReference type="GO" id="GO:0006556">
    <property type="term" value="P:S-adenosylmethionine biosynthetic process"/>
    <property type="evidence" value="ECO:0007669"/>
    <property type="project" value="TreeGrafter"/>
</dbReference>
<gene>
    <name evidence="11" type="ORF">WMY93_033234</name>
</gene>
<evidence type="ECO:0000256" key="2">
    <source>
        <dbReference type="ARBA" id="ARBA00008656"/>
    </source>
</evidence>
<dbReference type="PANTHER" id="PTHR10491:SF4">
    <property type="entry name" value="METHIONINE ADENOSYLTRANSFERASE 2 SUBUNIT BETA"/>
    <property type="match status" value="1"/>
</dbReference>
<dbReference type="InterPro" id="IPR036291">
    <property type="entry name" value="NAD(P)-bd_dom_sf"/>
</dbReference>
<feature type="region of interest" description="Disordered" evidence="9">
    <location>
        <begin position="38"/>
        <end position="63"/>
    </location>
</feature>
<evidence type="ECO:0000256" key="7">
    <source>
        <dbReference type="ARBA" id="ARBA00046786"/>
    </source>
</evidence>
<evidence type="ECO:0000256" key="8">
    <source>
        <dbReference type="RuleBase" id="RU364081"/>
    </source>
</evidence>
<name>A0AAW0MKQ1_9GOBI</name>
<reference evidence="12" key="1">
    <citation type="submission" date="2024-04" db="EMBL/GenBank/DDBJ databases">
        <title>Salinicola lusitanus LLJ914,a marine bacterium isolated from the Okinawa Trough.</title>
        <authorList>
            <person name="Li J."/>
        </authorList>
    </citation>
    <scope>NUCLEOTIDE SEQUENCE [LARGE SCALE GENOMIC DNA]</scope>
</reference>
<dbReference type="CDD" id="cd05254">
    <property type="entry name" value="dTDP_HR_like_SDR_e"/>
    <property type="match status" value="1"/>
</dbReference>
<dbReference type="AlphaFoldDB" id="A0AAW0MKQ1"/>
<dbReference type="Gene3D" id="3.40.50.720">
    <property type="entry name" value="NAD(P)-binding Rossmann-like Domain"/>
    <property type="match status" value="1"/>
</dbReference>
<evidence type="ECO:0000256" key="9">
    <source>
        <dbReference type="SAM" id="MobiDB-lite"/>
    </source>
</evidence>
<comment type="similarity">
    <text evidence="2 8">Belongs to the dTDP-4-dehydrorhamnose reductase family. MAT2B subfamily.</text>
</comment>
<feature type="domain" description="RmlD-like substrate binding" evidence="10">
    <location>
        <begin position="131"/>
        <end position="351"/>
    </location>
</feature>
<comment type="caution">
    <text evidence="11">The sequence shown here is derived from an EMBL/GenBank/DDBJ whole genome shotgun (WGS) entry which is preliminary data.</text>
</comment>
<dbReference type="PANTHER" id="PTHR10491">
    <property type="entry name" value="DTDP-4-DEHYDRORHAMNOSE REDUCTASE"/>
    <property type="match status" value="1"/>
</dbReference>
<dbReference type="EMBL" id="JBBPFD010000146">
    <property type="protein sequence ID" value="KAK7880094.1"/>
    <property type="molecule type" value="Genomic_DNA"/>
</dbReference>
<evidence type="ECO:0000313" key="12">
    <source>
        <dbReference type="Proteomes" id="UP001460270"/>
    </source>
</evidence>
<protein>
    <recommendedName>
        <fullName evidence="3 8">Methionine adenosyltransferase 2 subunit beta</fullName>
    </recommendedName>
    <alternativeName>
        <fullName evidence="5 8">Methionine adenosyltransferase II beta</fullName>
    </alternativeName>
</protein>
<comment type="function">
    <text evidence="6">Regulatory subunit of S-adenosylmethionine synthetase 2, an enzyme that catalyzes the formation of S-adenosylmethionine from methionine and ATP. Regulates MAT2A catalytic activity by changing its kinetic properties, increasing its affinity for L-methionine. Can bind NADP (in vitro).</text>
</comment>
<dbReference type="GO" id="GO:0006730">
    <property type="term" value="P:one-carbon metabolic process"/>
    <property type="evidence" value="ECO:0007669"/>
    <property type="project" value="UniProtKB-KW"/>
</dbReference>
<evidence type="ECO:0000259" key="10">
    <source>
        <dbReference type="Pfam" id="PF04321"/>
    </source>
</evidence>
<dbReference type="InterPro" id="IPR029903">
    <property type="entry name" value="RmlD-like-bd"/>
</dbReference>
<dbReference type="InterPro" id="IPR005913">
    <property type="entry name" value="dTDP_dehydrorham_reduct"/>
</dbReference>
<proteinExistence type="inferred from homology"/>
<evidence type="ECO:0000256" key="5">
    <source>
        <dbReference type="ARBA" id="ARBA00029977"/>
    </source>
</evidence>
<dbReference type="SUPFAM" id="SSF51735">
    <property type="entry name" value="NAD(P)-binding Rossmann-fold domains"/>
    <property type="match status" value="1"/>
</dbReference>
<dbReference type="GO" id="GO:0048269">
    <property type="term" value="C:methionine adenosyltransferase complex"/>
    <property type="evidence" value="ECO:0007669"/>
    <property type="project" value="TreeGrafter"/>
</dbReference>
<evidence type="ECO:0000313" key="11">
    <source>
        <dbReference type="EMBL" id="KAK7880094.1"/>
    </source>
</evidence>
<evidence type="ECO:0000256" key="6">
    <source>
        <dbReference type="ARBA" id="ARBA00045998"/>
    </source>
</evidence>